<dbReference type="Proteomes" id="UP000276741">
    <property type="component" value="Chromosome"/>
</dbReference>
<reference evidence="1" key="3">
    <citation type="journal article" date="2019" name="BMC Res. Notes">
        <title>Complete genome sequence of the Sulfodiicoccus acidiphilus strain HS-1T, the first crenarchaeon that lacks polB3, isolated from an acidic hot spring in Ohwaku-dani, Hakone, Japan.</title>
        <authorList>
            <person name="Sakai H.D."/>
            <person name="Kurosawa N."/>
        </authorList>
    </citation>
    <scope>NUCLEOTIDE SEQUENCE</scope>
    <source>
        <strain evidence="1">HS-1</strain>
    </source>
</reference>
<reference evidence="3" key="2">
    <citation type="submission" date="2018-04" db="EMBL/GenBank/DDBJ databases">
        <title>Complete genome sequence of Sulfodiicoccus acidiphilus strain HS-1.</title>
        <authorList>
            <person name="Sakai H.D."/>
            <person name="Kurosawa N."/>
        </authorList>
    </citation>
    <scope>NUCLEOTIDE SEQUENCE [LARGE SCALE GENOMIC DNA]</scope>
    <source>
        <strain evidence="3">HS-1</strain>
    </source>
</reference>
<accession>A0A348B3B7</accession>
<reference evidence="2" key="1">
    <citation type="journal article" date="2014" name="Int. J. Syst. Evol. Microbiol.">
        <title>Complete genome sequence of Corynebacterium casei LMG S-19264T (=DSM 44701T), isolated from a smear-ripened cheese.</title>
        <authorList>
            <consortium name="US DOE Joint Genome Institute (JGI-PGF)"/>
            <person name="Walter F."/>
            <person name="Albersmeier A."/>
            <person name="Kalinowski J."/>
            <person name="Ruckert C."/>
        </authorList>
    </citation>
    <scope>NUCLEOTIDE SEQUENCE</scope>
    <source>
        <strain evidence="2">JCM 31740</strain>
    </source>
</reference>
<name>A0A348B3B7_9CREN</name>
<sequence>MGALKIVLNGDKLIINNSSALTLRLLEVRVGYRTSAEDYAGRPTTRTVTESTMLQRELKAGQSIELRLRSSEVSVVTLIYSDGKKVMREDLEP</sequence>
<organism evidence="1 3">
    <name type="scientific">Sulfodiicoccus acidiphilus</name>
    <dbReference type="NCBI Taxonomy" id="1670455"/>
    <lineage>
        <taxon>Archaea</taxon>
        <taxon>Thermoproteota</taxon>
        <taxon>Thermoprotei</taxon>
        <taxon>Sulfolobales</taxon>
        <taxon>Sulfolobaceae</taxon>
        <taxon>Sulfodiicoccus</taxon>
    </lineage>
</organism>
<dbReference type="EMBL" id="AP018553">
    <property type="protein sequence ID" value="BBD72669.1"/>
    <property type="molecule type" value="Genomic_DNA"/>
</dbReference>
<evidence type="ECO:0000313" key="2">
    <source>
        <dbReference type="EMBL" id="GGT95593.1"/>
    </source>
</evidence>
<evidence type="ECO:0000313" key="3">
    <source>
        <dbReference type="Proteomes" id="UP000276741"/>
    </source>
</evidence>
<dbReference type="KEGG" id="sacd:HS1genome_1058"/>
<reference evidence="2" key="4">
    <citation type="submission" date="2020-09" db="EMBL/GenBank/DDBJ databases">
        <authorList>
            <person name="Sun Q."/>
            <person name="Ohkuma M."/>
        </authorList>
    </citation>
    <scope>NUCLEOTIDE SEQUENCE</scope>
    <source>
        <strain evidence="2">JCM 31740</strain>
    </source>
</reference>
<protein>
    <submittedName>
        <fullName evidence="1">Uncharacterized protein</fullName>
    </submittedName>
</protein>
<evidence type="ECO:0000313" key="1">
    <source>
        <dbReference type="EMBL" id="BBD72669.1"/>
    </source>
</evidence>
<dbReference type="EMBL" id="BMQS01000009">
    <property type="protein sequence ID" value="GGT95593.1"/>
    <property type="molecule type" value="Genomic_DNA"/>
</dbReference>
<dbReference type="AlphaFoldDB" id="A0A348B3B7"/>
<proteinExistence type="predicted"/>
<gene>
    <name evidence="2" type="ORF">GCM10007116_11470</name>
    <name evidence="1" type="ORF">HS1genome_1058</name>
</gene>
<keyword evidence="3" id="KW-1185">Reference proteome</keyword>
<dbReference type="GeneID" id="38666571"/>
<dbReference type="Proteomes" id="UP000616143">
    <property type="component" value="Unassembled WGS sequence"/>
</dbReference>
<dbReference type="RefSeq" id="WP_126449931.1">
    <property type="nucleotide sequence ID" value="NZ_AP018553.1"/>
</dbReference>